<dbReference type="Pfam" id="PF04542">
    <property type="entry name" value="Sigma70_r2"/>
    <property type="match status" value="1"/>
</dbReference>
<evidence type="ECO:0000313" key="9">
    <source>
        <dbReference type="Proteomes" id="UP000064967"/>
    </source>
</evidence>
<dbReference type="CDD" id="cd06171">
    <property type="entry name" value="Sigma70_r4"/>
    <property type="match status" value="1"/>
</dbReference>
<comment type="similarity">
    <text evidence="1">Belongs to the sigma-70 factor family. ECF subfamily.</text>
</comment>
<gene>
    <name evidence="8" type="ORF">AKJ09_03400</name>
</gene>
<dbReference type="SUPFAM" id="SSF88659">
    <property type="entry name" value="Sigma3 and sigma4 domains of RNA polymerase sigma factors"/>
    <property type="match status" value="1"/>
</dbReference>
<dbReference type="STRING" id="1391654.AKJ09_03400"/>
<name>A0A0K1PTQ1_9BACT</name>
<accession>A0A0K1PTQ1</accession>
<keyword evidence="9" id="KW-1185">Reference proteome</keyword>
<dbReference type="KEGG" id="llu:AKJ09_03400"/>
<dbReference type="GO" id="GO:0006352">
    <property type="term" value="P:DNA-templated transcription initiation"/>
    <property type="evidence" value="ECO:0007669"/>
    <property type="project" value="InterPro"/>
</dbReference>
<evidence type="ECO:0000256" key="3">
    <source>
        <dbReference type="ARBA" id="ARBA00023082"/>
    </source>
</evidence>
<protein>
    <submittedName>
        <fullName evidence="8">RNA polymerase sigma factor RpoE</fullName>
    </submittedName>
</protein>
<evidence type="ECO:0000256" key="2">
    <source>
        <dbReference type="ARBA" id="ARBA00023015"/>
    </source>
</evidence>
<dbReference type="InterPro" id="IPR013324">
    <property type="entry name" value="RNA_pol_sigma_r3/r4-like"/>
</dbReference>
<keyword evidence="2" id="KW-0805">Transcription regulation</keyword>
<evidence type="ECO:0000313" key="8">
    <source>
        <dbReference type="EMBL" id="AKU96736.1"/>
    </source>
</evidence>
<organism evidence="8 9">
    <name type="scientific">Labilithrix luteola</name>
    <dbReference type="NCBI Taxonomy" id="1391654"/>
    <lineage>
        <taxon>Bacteria</taxon>
        <taxon>Pseudomonadati</taxon>
        <taxon>Myxococcota</taxon>
        <taxon>Polyangia</taxon>
        <taxon>Polyangiales</taxon>
        <taxon>Labilitrichaceae</taxon>
        <taxon>Labilithrix</taxon>
    </lineage>
</organism>
<dbReference type="PANTHER" id="PTHR43133:SF8">
    <property type="entry name" value="RNA POLYMERASE SIGMA FACTOR HI_1459-RELATED"/>
    <property type="match status" value="1"/>
</dbReference>
<dbReference type="InterPro" id="IPR013325">
    <property type="entry name" value="RNA_pol_sigma_r2"/>
</dbReference>
<evidence type="ECO:0000259" key="6">
    <source>
        <dbReference type="Pfam" id="PF04542"/>
    </source>
</evidence>
<feature type="domain" description="RNA polymerase sigma-70 region 2" evidence="6">
    <location>
        <begin position="16"/>
        <end position="84"/>
    </location>
</feature>
<evidence type="ECO:0000256" key="1">
    <source>
        <dbReference type="ARBA" id="ARBA00010641"/>
    </source>
</evidence>
<dbReference type="InterPro" id="IPR013249">
    <property type="entry name" value="RNA_pol_sigma70_r4_t2"/>
</dbReference>
<dbReference type="Proteomes" id="UP000064967">
    <property type="component" value="Chromosome"/>
</dbReference>
<dbReference type="Gene3D" id="1.10.10.10">
    <property type="entry name" value="Winged helix-like DNA-binding domain superfamily/Winged helix DNA-binding domain"/>
    <property type="match status" value="1"/>
</dbReference>
<dbReference type="NCBIfam" id="TIGR02937">
    <property type="entry name" value="sigma70-ECF"/>
    <property type="match status" value="1"/>
</dbReference>
<dbReference type="InterPro" id="IPR007627">
    <property type="entry name" value="RNA_pol_sigma70_r2"/>
</dbReference>
<evidence type="ECO:0000259" key="7">
    <source>
        <dbReference type="Pfam" id="PF08281"/>
    </source>
</evidence>
<reference evidence="8 9" key="1">
    <citation type="submission" date="2015-08" db="EMBL/GenBank/DDBJ databases">
        <authorList>
            <person name="Babu N.S."/>
            <person name="Beckwith C.J."/>
            <person name="Beseler K.G."/>
            <person name="Brison A."/>
            <person name="Carone J.V."/>
            <person name="Caskin T.P."/>
            <person name="Diamond M."/>
            <person name="Durham M.E."/>
            <person name="Foxe J.M."/>
            <person name="Go M."/>
            <person name="Henderson B.A."/>
            <person name="Jones I.B."/>
            <person name="McGettigan J.A."/>
            <person name="Micheletti S.J."/>
            <person name="Nasrallah M.E."/>
            <person name="Ortiz D."/>
            <person name="Piller C.R."/>
            <person name="Privatt S.R."/>
            <person name="Schneider S.L."/>
            <person name="Sharp S."/>
            <person name="Smith T.C."/>
            <person name="Stanton J.D."/>
            <person name="Ullery H.E."/>
            <person name="Wilson R.J."/>
            <person name="Serrano M.G."/>
            <person name="Buck G."/>
            <person name="Lee V."/>
            <person name="Wang Y."/>
            <person name="Carvalho R."/>
            <person name="Voegtly L."/>
            <person name="Shi R."/>
            <person name="Duckworth R."/>
            <person name="Johnson A."/>
            <person name="Loviza R."/>
            <person name="Walstead R."/>
            <person name="Shah Z."/>
            <person name="Kiflezghi M."/>
            <person name="Wade K."/>
            <person name="Ball S.L."/>
            <person name="Bradley K.W."/>
            <person name="Asai D.J."/>
            <person name="Bowman C.A."/>
            <person name="Russell D.A."/>
            <person name="Pope W.H."/>
            <person name="Jacobs-Sera D."/>
            <person name="Hendrix R.W."/>
            <person name="Hatfull G.F."/>
        </authorList>
    </citation>
    <scope>NUCLEOTIDE SEQUENCE [LARGE SCALE GENOMIC DNA]</scope>
    <source>
        <strain evidence="8 9">DSM 27648</strain>
    </source>
</reference>
<proteinExistence type="inferred from homology"/>
<evidence type="ECO:0000256" key="5">
    <source>
        <dbReference type="ARBA" id="ARBA00023163"/>
    </source>
</evidence>
<dbReference type="GO" id="GO:0003677">
    <property type="term" value="F:DNA binding"/>
    <property type="evidence" value="ECO:0007669"/>
    <property type="project" value="UniProtKB-KW"/>
</dbReference>
<dbReference type="InterPro" id="IPR036388">
    <property type="entry name" value="WH-like_DNA-bd_sf"/>
</dbReference>
<dbReference type="AlphaFoldDB" id="A0A0K1PTQ1"/>
<dbReference type="PANTHER" id="PTHR43133">
    <property type="entry name" value="RNA POLYMERASE ECF-TYPE SIGMA FACTO"/>
    <property type="match status" value="1"/>
</dbReference>
<dbReference type="OrthoDB" id="5514556at2"/>
<feature type="domain" description="RNA polymerase sigma factor 70 region 4 type 2" evidence="7">
    <location>
        <begin position="114"/>
        <end position="161"/>
    </location>
</feature>
<evidence type="ECO:0000256" key="4">
    <source>
        <dbReference type="ARBA" id="ARBA00023125"/>
    </source>
</evidence>
<dbReference type="EMBL" id="CP012333">
    <property type="protein sequence ID" value="AKU96736.1"/>
    <property type="molecule type" value="Genomic_DNA"/>
</dbReference>
<keyword evidence="4" id="KW-0238">DNA-binding</keyword>
<dbReference type="RefSeq" id="WP_146647980.1">
    <property type="nucleotide sequence ID" value="NZ_CP012333.1"/>
</dbReference>
<dbReference type="Gene3D" id="1.10.1740.10">
    <property type="match status" value="1"/>
</dbReference>
<keyword evidence="3" id="KW-0731">Sigma factor</keyword>
<sequence>MVGALRAGEPNATATMFDRYGDRMERLLFSLLGPEPEIEDLLHEVFLQAIQCIGALEEPSRLRSWLTGITVHTARGFIRRKTRRRWLSFVEEVPERPAIAASEEITEATRCTFEVLSAMNADERVIFSLRFIEGLELAEIALACDLSISTAKRRLKDAEKHFLVRAKKYSTLHPWIEEGRWAIG</sequence>
<dbReference type="SUPFAM" id="SSF88946">
    <property type="entry name" value="Sigma2 domain of RNA polymerase sigma factors"/>
    <property type="match status" value="1"/>
</dbReference>
<dbReference type="InterPro" id="IPR014284">
    <property type="entry name" value="RNA_pol_sigma-70_dom"/>
</dbReference>
<dbReference type="Pfam" id="PF08281">
    <property type="entry name" value="Sigma70_r4_2"/>
    <property type="match status" value="1"/>
</dbReference>
<dbReference type="InterPro" id="IPR039425">
    <property type="entry name" value="RNA_pol_sigma-70-like"/>
</dbReference>
<dbReference type="GO" id="GO:0016987">
    <property type="term" value="F:sigma factor activity"/>
    <property type="evidence" value="ECO:0007669"/>
    <property type="project" value="UniProtKB-KW"/>
</dbReference>
<keyword evidence="5" id="KW-0804">Transcription</keyword>